<keyword evidence="2" id="KW-1185">Reference proteome</keyword>
<gene>
    <name evidence="1" type="ORF">G2W53_028317</name>
</gene>
<evidence type="ECO:0000313" key="1">
    <source>
        <dbReference type="EMBL" id="KAF7814348.1"/>
    </source>
</evidence>
<name>A0A834T364_9FABA</name>
<protein>
    <submittedName>
        <fullName evidence="1">Pentatricopeptide repeat-containing protein</fullName>
    </submittedName>
</protein>
<accession>A0A834T364</accession>
<sequence>MTKLNASWVGFMSSTFMSFNTKSISENTLNLARSLRSEEYATPSREQEYGLLLAQSKNFKPSSTLCTRSRTKWATSETRVWDSAKWVSRECSHCSWVLRISTASRTSFLMRGVEGVGEEEEVIKIVECGSRGYSEMDYDGIKALTSVGMIDSIVKIQEPETHSSSSVVLSNQPNEFKSSILYSDNSNPLKYNLLFTQA</sequence>
<evidence type="ECO:0000313" key="2">
    <source>
        <dbReference type="Proteomes" id="UP000634136"/>
    </source>
</evidence>
<dbReference type="EMBL" id="JAAIUW010000009">
    <property type="protein sequence ID" value="KAF7814348.1"/>
    <property type="molecule type" value="Genomic_DNA"/>
</dbReference>
<proteinExistence type="predicted"/>
<organism evidence="1 2">
    <name type="scientific">Senna tora</name>
    <dbReference type="NCBI Taxonomy" id="362788"/>
    <lineage>
        <taxon>Eukaryota</taxon>
        <taxon>Viridiplantae</taxon>
        <taxon>Streptophyta</taxon>
        <taxon>Embryophyta</taxon>
        <taxon>Tracheophyta</taxon>
        <taxon>Spermatophyta</taxon>
        <taxon>Magnoliopsida</taxon>
        <taxon>eudicotyledons</taxon>
        <taxon>Gunneridae</taxon>
        <taxon>Pentapetalae</taxon>
        <taxon>rosids</taxon>
        <taxon>fabids</taxon>
        <taxon>Fabales</taxon>
        <taxon>Fabaceae</taxon>
        <taxon>Caesalpinioideae</taxon>
        <taxon>Cassia clade</taxon>
        <taxon>Senna</taxon>
    </lineage>
</organism>
<comment type="caution">
    <text evidence="1">The sequence shown here is derived from an EMBL/GenBank/DDBJ whole genome shotgun (WGS) entry which is preliminary data.</text>
</comment>
<dbReference type="AlphaFoldDB" id="A0A834T364"/>
<dbReference type="Proteomes" id="UP000634136">
    <property type="component" value="Unassembled WGS sequence"/>
</dbReference>
<reference evidence="1" key="1">
    <citation type="submission" date="2020-09" db="EMBL/GenBank/DDBJ databases">
        <title>Genome-Enabled Discovery of Anthraquinone Biosynthesis in Senna tora.</title>
        <authorList>
            <person name="Kang S.-H."/>
            <person name="Pandey R.P."/>
            <person name="Lee C.-M."/>
            <person name="Sim J.-S."/>
            <person name="Jeong J.-T."/>
            <person name="Choi B.-S."/>
            <person name="Jung M."/>
            <person name="Ginzburg D."/>
            <person name="Zhao K."/>
            <person name="Won S.Y."/>
            <person name="Oh T.-J."/>
            <person name="Yu Y."/>
            <person name="Kim N.-H."/>
            <person name="Lee O.R."/>
            <person name="Lee T.-H."/>
            <person name="Bashyal P."/>
            <person name="Kim T.-S."/>
            <person name="Lee W.-H."/>
            <person name="Kawkins C."/>
            <person name="Kim C.-K."/>
            <person name="Kim J.S."/>
            <person name="Ahn B.O."/>
            <person name="Rhee S.Y."/>
            <person name="Sohng J.K."/>
        </authorList>
    </citation>
    <scope>NUCLEOTIDE SEQUENCE</scope>
    <source>
        <tissue evidence="1">Leaf</tissue>
    </source>
</reference>